<evidence type="ECO:0000313" key="3">
    <source>
        <dbReference type="Proteomes" id="UP001177140"/>
    </source>
</evidence>
<proteinExistence type="inferred from homology"/>
<dbReference type="InterPro" id="IPR036514">
    <property type="entry name" value="SGNH_hydro_sf"/>
</dbReference>
<evidence type="ECO:0000313" key="2">
    <source>
        <dbReference type="EMBL" id="MCL7046498.1"/>
    </source>
</evidence>
<comment type="caution">
    <text evidence="2">The sequence shown here is derived from an EMBL/GenBank/DDBJ whole genome shotgun (WGS) entry which is preliminary data.</text>
</comment>
<dbReference type="Proteomes" id="UP001177140">
    <property type="component" value="Unassembled WGS sequence"/>
</dbReference>
<comment type="similarity">
    <text evidence="1">Belongs to the 'GDSL' lipolytic enzyme family.</text>
</comment>
<dbReference type="PANTHER" id="PTHR45642">
    <property type="entry name" value="GDSL ESTERASE/LIPASE EXL3"/>
    <property type="match status" value="1"/>
</dbReference>
<gene>
    <name evidence="2" type="ORF">MKW94_027039</name>
</gene>
<dbReference type="Pfam" id="PF00657">
    <property type="entry name" value="Lipase_GDSL"/>
    <property type="match status" value="1"/>
</dbReference>
<dbReference type="AlphaFoldDB" id="A0AA42B012"/>
<name>A0AA42B012_PAPNU</name>
<reference evidence="2" key="1">
    <citation type="submission" date="2022-03" db="EMBL/GenBank/DDBJ databases">
        <title>A functionally conserved STORR gene fusion in Papaver species that diverged 16.8 million years ago.</title>
        <authorList>
            <person name="Catania T."/>
        </authorList>
    </citation>
    <scope>NUCLEOTIDE SEQUENCE</scope>
    <source>
        <strain evidence="2">S-191538</strain>
    </source>
</reference>
<dbReference type="Gene3D" id="3.40.50.1110">
    <property type="entry name" value="SGNH hydrolase"/>
    <property type="match status" value="1"/>
</dbReference>
<sequence length="213" mass="24786">MQHALPLWKQFEYFKDYREKLTGFQGKDKATETLRKALYIISIGTDDFILNYFLFPIRSIEYNDLYNLGARKISVSGSPPMGCLPAPRNLNIFKGRTCFDYYNKVSRDFNIELKKLVDKLRKELDGIQVVFSDVYKPMMNMIQNPHLNGLEEVKRGCCGTGLLEVSYFCMIEAESFLCKDRSIYMYWDSIHATDRVYGIVADTLMNTSLRELI</sequence>
<dbReference type="EMBL" id="JAJJMA010281990">
    <property type="protein sequence ID" value="MCL7046498.1"/>
    <property type="molecule type" value="Genomic_DNA"/>
</dbReference>
<dbReference type="SUPFAM" id="SSF52266">
    <property type="entry name" value="SGNH hydrolase"/>
    <property type="match status" value="1"/>
</dbReference>
<dbReference type="GO" id="GO:0016788">
    <property type="term" value="F:hydrolase activity, acting on ester bonds"/>
    <property type="evidence" value="ECO:0007669"/>
    <property type="project" value="InterPro"/>
</dbReference>
<evidence type="ECO:0000256" key="1">
    <source>
        <dbReference type="ARBA" id="ARBA00008668"/>
    </source>
</evidence>
<protein>
    <recommendedName>
        <fullName evidence="4">GDSL esterase/lipase</fullName>
    </recommendedName>
</protein>
<accession>A0AA42B012</accession>
<dbReference type="InterPro" id="IPR050592">
    <property type="entry name" value="GDSL_lipolytic_enzyme"/>
</dbReference>
<dbReference type="InterPro" id="IPR001087">
    <property type="entry name" value="GDSL"/>
</dbReference>
<dbReference type="PANTHER" id="PTHR45642:SF95">
    <property type="entry name" value="GDSL-LIKE LIPASE_ACYLHYDROLASE FAMILY PROTEIN, EXPRESSED"/>
    <property type="match status" value="1"/>
</dbReference>
<evidence type="ECO:0008006" key="4">
    <source>
        <dbReference type="Google" id="ProtNLM"/>
    </source>
</evidence>
<keyword evidence="3" id="KW-1185">Reference proteome</keyword>
<organism evidence="2 3">
    <name type="scientific">Papaver nudicaule</name>
    <name type="common">Iceland poppy</name>
    <dbReference type="NCBI Taxonomy" id="74823"/>
    <lineage>
        <taxon>Eukaryota</taxon>
        <taxon>Viridiplantae</taxon>
        <taxon>Streptophyta</taxon>
        <taxon>Embryophyta</taxon>
        <taxon>Tracheophyta</taxon>
        <taxon>Spermatophyta</taxon>
        <taxon>Magnoliopsida</taxon>
        <taxon>Ranunculales</taxon>
        <taxon>Papaveraceae</taxon>
        <taxon>Papaveroideae</taxon>
        <taxon>Papaver</taxon>
    </lineage>
</organism>